<dbReference type="Pfam" id="PF03009">
    <property type="entry name" value="GDPD"/>
    <property type="match status" value="1"/>
</dbReference>
<evidence type="ECO:0000259" key="1">
    <source>
        <dbReference type="PROSITE" id="PS51704"/>
    </source>
</evidence>
<evidence type="ECO:0000313" key="3">
    <source>
        <dbReference type="Proteomes" id="UP000300879"/>
    </source>
</evidence>
<dbReference type="Gene3D" id="3.20.20.190">
    <property type="entry name" value="Phosphatidylinositol (PI) phosphodiesterase"/>
    <property type="match status" value="1"/>
</dbReference>
<name>A0A4P8XGL3_9BACL</name>
<gene>
    <name evidence="2" type="ORF">E6C60_0881</name>
</gene>
<accession>A0A4P8XGL3</accession>
<dbReference type="PANTHER" id="PTHR46211:SF14">
    <property type="entry name" value="GLYCEROPHOSPHODIESTER PHOSPHODIESTERASE"/>
    <property type="match status" value="1"/>
</dbReference>
<dbReference type="Proteomes" id="UP000300879">
    <property type="component" value="Chromosome"/>
</dbReference>
<dbReference type="EMBL" id="CP040396">
    <property type="protein sequence ID" value="QCT01602.1"/>
    <property type="molecule type" value="Genomic_DNA"/>
</dbReference>
<dbReference type="AlphaFoldDB" id="A0A4P8XGL3"/>
<dbReference type="GO" id="GO:0006629">
    <property type="term" value="P:lipid metabolic process"/>
    <property type="evidence" value="ECO:0007669"/>
    <property type="project" value="InterPro"/>
</dbReference>
<dbReference type="PANTHER" id="PTHR46211">
    <property type="entry name" value="GLYCEROPHOSPHORYL DIESTER PHOSPHODIESTERASE"/>
    <property type="match status" value="1"/>
</dbReference>
<protein>
    <recommendedName>
        <fullName evidence="1">GP-PDE domain-containing protein</fullName>
    </recommendedName>
</protein>
<dbReference type="KEGG" id="palo:E6C60_0881"/>
<evidence type="ECO:0000313" key="2">
    <source>
        <dbReference type="EMBL" id="QCT01602.1"/>
    </source>
</evidence>
<keyword evidence="3" id="KW-1185">Reference proteome</keyword>
<proteinExistence type="predicted"/>
<dbReference type="RefSeq" id="WP_138224711.1">
    <property type="nucleotide sequence ID" value="NZ_CP040396.1"/>
</dbReference>
<dbReference type="PROSITE" id="PS51704">
    <property type="entry name" value="GP_PDE"/>
    <property type="match status" value="1"/>
</dbReference>
<reference evidence="2 3" key="1">
    <citation type="submission" date="2019-05" db="EMBL/GenBank/DDBJ databases">
        <authorList>
            <person name="Chen C."/>
        </authorList>
    </citation>
    <scope>NUCLEOTIDE SEQUENCE [LARGE SCALE GENOMIC DNA]</scope>
    <source>
        <strain evidence="2 3">HB172198</strain>
    </source>
</reference>
<organism evidence="2 3">
    <name type="scientific">Paenibacillus algicola</name>
    <dbReference type="NCBI Taxonomy" id="2565926"/>
    <lineage>
        <taxon>Bacteria</taxon>
        <taxon>Bacillati</taxon>
        <taxon>Bacillota</taxon>
        <taxon>Bacilli</taxon>
        <taxon>Bacillales</taxon>
        <taxon>Paenibacillaceae</taxon>
        <taxon>Paenibacillus</taxon>
    </lineage>
</organism>
<dbReference type="GO" id="GO:0008081">
    <property type="term" value="F:phosphoric diester hydrolase activity"/>
    <property type="evidence" value="ECO:0007669"/>
    <property type="project" value="InterPro"/>
</dbReference>
<dbReference type="OrthoDB" id="384721at2"/>
<dbReference type="CDD" id="cd08556">
    <property type="entry name" value="GDPD"/>
    <property type="match status" value="1"/>
</dbReference>
<dbReference type="InterPro" id="IPR030395">
    <property type="entry name" value="GP_PDE_dom"/>
</dbReference>
<feature type="domain" description="GP-PDE" evidence="1">
    <location>
        <begin position="4"/>
        <end position="225"/>
    </location>
</feature>
<dbReference type="SUPFAM" id="SSF51695">
    <property type="entry name" value="PLC-like phosphodiesterases"/>
    <property type="match status" value="1"/>
</dbReference>
<sequence length="241" mass="26635">MKPCRIIAHTGCEATPYNSAASCEKGYKAGADVLEVDVRATKDGIPVLYHDDEPDLSRYSYDELPAAGLGSVETLETVLRLLRGKKAAFNLDLKTLPAYEAATRVITELQVWDQIYFTGLTDALAGSDAARHVIWNAPAAAPHLTDAAYEEQTLAWCQYARQSGFAGINVQYASCRTSLVRCARQHGLAVWVFTLPADQAVITKYMDMGVDAVSVMDVTYCSQLRREWLHDRLEGRLSEKI</sequence>
<dbReference type="InterPro" id="IPR017946">
    <property type="entry name" value="PLC-like_Pdiesterase_TIM-brl"/>
</dbReference>